<dbReference type="EMBL" id="JAGKHQ010000003">
    <property type="protein sequence ID" value="KAG7520867.1"/>
    <property type="molecule type" value="Genomic_DNA"/>
</dbReference>
<keyword evidence="3" id="KW-1185">Reference proteome</keyword>
<evidence type="ECO:0000313" key="3">
    <source>
        <dbReference type="Proteomes" id="UP000693946"/>
    </source>
</evidence>
<proteinExistence type="predicted"/>
<evidence type="ECO:0000313" key="2">
    <source>
        <dbReference type="EMBL" id="KAG7520867.1"/>
    </source>
</evidence>
<protein>
    <submittedName>
        <fullName evidence="2">Procollagen C-endopeptidase enhancer 2-like</fullName>
    </submittedName>
</protein>
<dbReference type="Pfam" id="PF01759">
    <property type="entry name" value="NTR"/>
    <property type="match status" value="1"/>
</dbReference>
<reference evidence="2 3" key="1">
    <citation type="journal article" date="2021" name="Sci. Rep.">
        <title>Chromosome anchoring in Senegalese sole (Solea senegalensis) reveals sex-associated markers and genome rearrangements in flatfish.</title>
        <authorList>
            <person name="Guerrero-Cozar I."/>
            <person name="Gomez-Garrido J."/>
            <person name="Berbel C."/>
            <person name="Martinez-Blanch J.F."/>
            <person name="Alioto T."/>
            <person name="Claros M.G."/>
            <person name="Gagnaire P.A."/>
            <person name="Manchado M."/>
        </authorList>
    </citation>
    <scope>NUCLEOTIDE SEQUENCE [LARGE SCALE GENOMIC DNA]</scope>
    <source>
        <strain evidence="2">Sse05_10M</strain>
    </source>
</reference>
<dbReference type="SMART" id="SM00643">
    <property type="entry name" value="C345C"/>
    <property type="match status" value="1"/>
</dbReference>
<dbReference type="InterPro" id="IPR001134">
    <property type="entry name" value="Netrin_domain"/>
</dbReference>
<sequence length="122" mass="12872">MSDANACKRTGTLQTSYCTHDFVITGKIMSVTAGQRGSAKVEVALIKAYKTGRLNVAKSGPTTSVTLTSTCKRCPGLSKGLNYVLMGKVDAQGNGQLSPSSFTLLYKPIHAKALALLSRKSC</sequence>
<evidence type="ECO:0000259" key="1">
    <source>
        <dbReference type="PROSITE" id="PS50189"/>
    </source>
</evidence>
<dbReference type="AlphaFoldDB" id="A0AAV6SUT4"/>
<feature type="domain" description="NTR" evidence="1">
    <location>
        <begin position="3"/>
        <end position="122"/>
    </location>
</feature>
<gene>
    <name evidence="2" type="ORF">JOB18_037532</name>
</gene>
<name>A0AAV6SUT4_SOLSE</name>
<dbReference type="PROSITE" id="PS50189">
    <property type="entry name" value="NTR"/>
    <property type="match status" value="1"/>
</dbReference>
<dbReference type="Proteomes" id="UP000693946">
    <property type="component" value="Linkage Group LG11"/>
</dbReference>
<accession>A0AAV6SUT4</accession>
<comment type="caution">
    <text evidence="2">The sequence shown here is derived from an EMBL/GenBank/DDBJ whole genome shotgun (WGS) entry which is preliminary data.</text>
</comment>
<dbReference type="InterPro" id="IPR018933">
    <property type="entry name" value="Netrin_module_non-TIMP"/>
</dbReference>
<organism evidence="2 3">
    <name type="scientific">Solea senegalensis</name>
    <name type="common">Senegalese sole</name>
    <dbReference type="NCBI Taxonomy" id="28829"/>
    <lineage>
        <taxon>Eukaryota</taxon>
        <taxon>Metazoa</taxon>
        <taxon>Chordata</taxon>
        <taxon>Craniata</taxon>
        <taxon>Vertebrata</taxon>
        <taxon>Euteleostomi</taxon>
        <taxon>Actinopterygii</taxon>
        <taxon>Neopterygii</taxon>
        <taxon>Teleostei</taxon>
        <taxon>Neoteleostei</taxon>
        <taxon>Acanthomorphata</taxon>
        <taxon>Carangaria</taxon>
        <taxon>Pleuronectiformes</taxon>
        <taxon>Pleuronectoidei</taxon>
        <taxon>Soleidae</taxon>
        <taxon>Solea</taxon>
    </lineage>
</organism>